<gene>
    <name evidence="1" type="ORF">GGQ99_003996</name>
</gene>
<organism evidence="1 2">
    <name type="scientific">Aminobacter niigataensis</name>
    <dbReference type="NCBI Taxonomy" id="83265"/>
    <lineage>
        <taxon>Bacteria</taxon>
        <taxon>Pseudomonadati</taxon>
        <taxon>Pseudomonadota</taxon>
        <taxon>Alphaproteobacteria</taxon>
        <taxon>Hyphomicrobiales</taxon>
        <taxon>Phyllobacteriaceae</taxon>
        <taxon>Aminobacter</taxon>
    </lineage>
</organism>
<sequence>MISMKSGDDEILASAGKRACQQGPSNRNAIRFGWGMIEGVFRRIRVLFSEIKVGLK</sequence>
<dbReference type="Proteomes" id="UP000539538">
    <property type="component" value="Unassembled WGS sequence"/>
</dbReference>
<reference evidence="1 2" key="1">
    <citation type="submission" date="2020-08" db="EMBL/GenBank/DDBJ databases">
        <title>Genomic Encyclopedia of Type Strains, Phase IV (KMG-IV): sequencing the most valuable type-strain genomes for metagenomic binning, comparative biology and taxonomic classification.</title>
        <authorList>
            <person name="Goeker M."/>
        </authorList>
    </citation>
    <scope>NUCLEOTIDE SEQUENCE [LARGE SCALE GENOMIC DNA]</scope>
    <source>
        <strain evidence="1 2">DSM 7050</strain>
    </source>
</reference>
<accession>A0ABR6L607</accession>
<name>A0ABR6L607_9HYPH</name>
<keyword evidence="2" id="KW-1185">Reference proteome</keyword>
<dbReference type="RefSeq" id="WP_183263843.1">
    <property type="nucleotide sequence ID" value="NZ_BAAAVZ010000009.1"/>
</dbReference>
<dbReference type="EMBL" id="JACHOT010000006">
    <property type="protein sequence ID" value="MBB4652220.1"/>
    <property type="molecule type" value="Genomic_DNA"/>
</dbReference>
<comment type="caution">
    <text evidence="1">The sequence shown here is derived from an EMBL/GenBank/DDBJ whole genome shotgun (WGS) entry which is preliminary data.</text>
</comment>
<evidence type="ECO:0008006" key="3">
    <source>
        <dbReference type="Google" id="ProtNLM"/>
    </source>
</evidence>
<evidence type="ECO:0000313" key="2">
    <source>
        <dbReference type="Proteomes" id="UP000539538"/>
    </source>
</evidence>
<evidence type="ECO:0000313" key="1">
    <source>
        <dbReference type="EMBL" id="MBB4652220.1"/>
    </source>
</evidence>
<protein>
    <recommendedName>
        <fullName evidence="3">Transposase</fullName>
    </recommendedName>
</protein>
<proteinExistence type="predicted"/>